<protein>
    <submittedName>
        <fullName evidence="4">Hsp20/alpha crystallin family protein</fullName>
    </submittedName>
</protein>
<dbReference type="CDD" id="cd06464">
    <property type="entry name" value="ACD_sHsps-like"/>
    <property type="match status" value="1"/>
</dbReference>
<evidence type="ECO:0000259" key="3">
    <source>
        <dbReference type="PROSITE" id="PS01031"/>
    </source>
</evidence>
<evidence type="ECO:0000256" key="2">
    <source>
        <dbReference type="RuleBase" id="RU003616"/>
    </source>
</evidence>
<dbReference type="InterPro" id="IPR008978">
    <property type="entry name" value="HSP20-like_chaperone"/>
</dbReference>
<dbReference type="EMBL" id="DTHJ01000135">
    <property type="protein sequence ID" value="HHS63281.1"/>
    <property type="molecule type" value="Genomic_DNA"/>
</dbReference>
<dbReference type="Pfam" id="PF00011">
    <property type="entry name" value="HSP20"/>
    <property type="match status" value="1"/>
</dbReference>
<dbReference type="PANTHER" id="PTHR11527">
    <property type="entry name" value="HEAT-SHOCK PROTEIN 20 FAMILY MEMBER"/>
    <property type="match status" value="1"/>
</dbReference>
<dbReference type="InterPro" id="IPR031107">
    <property type="entry name" value="Small_HSP"/>
</dbReference>
<name>A0A7C6EI16_UNCW3</name>
<dbReference type="AlphaFoldDB" id="A0A7C6EI16"/>
<reference evidence="4" key="1">
    <citation type="journal article" date="2020" name="mSystems">
        <title>Genome- and Community-Level Interaction Insights into Carbon Utilization and Element Cycling Functions of Hydrothermarchaeota in Hydrothermal Sediment.</title>
        <authorList>
            <person name="Zhou Z."/>
            <person name="Liu Y."/>
            <person name="Xu W."/>
            <person name="Pan J."/>
            <person name="Luo Z.H."/>
            <person name="Li M."/>
        </authorList>
    </citation>
    <scope>NUCLEOTIDE SEQUENCE [LARGE SCALE GENOMIC DNA]</scope>
    <source>
        <strain evidence="4">SpSt-783</strain>
    </source>
</reference>
<dbReference type="SUPFAM" id="SSF49764">
    <property type="entry name" value="HSP20-like chaperones"/>
    <property type="match status" value="1"/>
</dbReference>
<sequence>MSDKLIKRWDPFRELMSLREDMDRLFNAFFGKPVAEESEGVWIPVIDIEEDNENFIVSAELPGLRKEDVKISVRGNLLTISGERKQESETKNKTYHRVERMYGKFSRTISPPSDVDVNKIKAVYKDGVLHITLPKPETMKPKEIEVEIK</sequence>
<accession>A0A7C6EI16</accession>
<gene>
    <name evidence="4" type="ORF">ENV70_06700</name>
</gene>
<dbReference type="PROSITE" id="PS01031">
    <property type="entry name" value="SHSP"/>
    <property type="match status" value="1"/>
</dbReference>
<comment type="caution">
    <text evidence="4">The sequence shown here is derived from an EMBL/GenBank/DDBJ whole genome shotgun (WGS) entry which is preliminary data.</text>
</comment>
<evidence type="ECO:0000313" key="4">
    <source>
        <dbReference type="EMBL" id="HHS63281.1"/>
    </source>
</evidence>
<organism evidence="4">
    <name type="scientific">candidate division WOR-3 bacterium</name>
    <dbReference type="NCBI Taxonomy" id="2052148"/>
    <lineage>
        <taxon>Bacteria</taxon>
        <taxon>Bacteria division WOR-3</taxon>
    </lineage>
</organism>
<feature type="domain" description="SHSP" evidence="3">
    <location>
        <begin position="36"/>
        <end position="149"/>
    </location>
</feature>
<comment type="similarity">
    <text evidence="1 2">Belongs to the small heat shock protein (HSP20) family.</text>
</comment>
<evidence type="ECO:0000256" key="1">
    <source>
        <dbReference type="PROSITE-ProRule" id="PRU00285"/>
    </source>
</evidence>
<dbReference type="Gene3D" id="2.60.40.790">
    <property type="match status" value="1"/>
</dbReference>
<dbReference type="InterPro" id="IPR002068">
    <property type="entry name" value="A-crystallin/Hsp20_dom"/>
</dbReference>
<proteinExistence type="inferred from homology"/>